<reference evidence="2" key="1">
    <citation type="submission" date="2019-08" db="EMBL/GenBank/DDBJ databases">
        <authorList>
            <person name="Kucharzyk K."/>
            <person name="Murdoch R.W."/>
            <person name="Higgins S."/>
            <person name="Loffler F."/>
        </authorList>
    </citation>
    <scope>NUCLEOTIDE SEQUENCE</scope>
</reference>
<protein>
    <submittedName>
        <fullName evidence="2">Uncharacterized protein</fullName>
    </submittedName>
</protein>
<name>A0A645III7_9ZZZZ</name>
<organism evidence="2">
    <name type="scientific">bioreactor metagenome</name>
    <dbReference type="NCBI Taxonomy" id="1076179"/>
    <lineage>
        <taxon>unclassified sequences</taxon>
        <taxon>metagenomes</taxon>
        <taxon>ecological metagenomes</taxon>
    </lineage>
</organism>
<feature type="region of interest" description="Disordered" evidence="1">
    <location>
        <begin position="85"/>
        <end position="107"/>
    </location>
</feature>
<dbReference type="AlphaFoldDB" id="A0A645III7"/>
<evidence type="ECO:0000313" key="2">
    <source>
        <dbReference type="EMBL" id="MPN51105.1"/>
    </source>
</evidence>
<comment type="caution">
    <text evidence="2">The sequence shown here is derived from an EMBL/GenBank/DDBJ whole genome shotgun (WGS) entry which is preliminary data.</text>
</comment>
<dbReference type="EMBL" id="VSSQ01115849">
    <property type="protein sequence ID" value="MPN51105.1"/>
    <property type="molecule type" value="Genomic_DNA"/>
</dbReference>
<evidence type="ECO:0000256" key="1">
    <source>
        <dbReference type="SAM" id="MobiDB-lite"/>
    </source>
</evidence>
<gene>
    <name evidence="2" type="ORF">SDC9_198747</name>
</gene>
<accession>A0A645III7</accession>
<proteinExistence type="predicted"/>
<sequence length="107" mass="11856">MKLDAGLVQPRLDCFQTFERAGVDVVDGRALKHHVLEFGAIRNSLIDAVLQIACVGKVQAFVDAQPQHLRAREHGMAKHVAKVLRPGHKPDDSHVRPAAAVQMQHQR</sequence>